<sequence>MTDIREYLARKPLLFDGGMGTYYKAAPGADCEMANLTDPEGVKKVHAEYLAAGAQAIKTNTFGLPRMAAAQMPGWEELAEAGWKLACDAAAEKDAAVFADLGPAPDTEAAPASSAYGLVAQQFAALGAKNFLFETLSSDVGIVEAVKALRVAVPDAFVMVSFAVLPDGYTREGLLFRDLLRRMEQSGVVDAAGLNCVSAPGAMKKLVQGLGETLLPLSVMPNAGYPVVTRARVLYQGKPEYFAREMGQIAAAGVRILGGCCGTTPAHIAALRAELDALPQQTEAAPAAKLSTGTAPAVEKDDTFLRKLNAGEKVIAIELDSPRVADLSGYLDGARRLQAAGADLLTIADCPIAQARMDSSLVACRVHQELGMCALPHMTCRDRNLNATKALLLGLYAEGVREVLAITGDPIPTAERDEVKNVYQFNSRKLAQYIVSLAGEGREMPSAMTVFGALNLNARNFDVELRRAVEKLENGMSGFLTQPVLSAQAVENLRKARQTLGERAKILAGIMPVVSQRNAIFMENEINGIHVEEDIIQRFAGLDREQGEALGLEVSMQMAREALPYADGFYLMTPFNRVALMERLIARLKTELLDAEG</sequence>
<organism evidence="10 11">
    <name type="scientific">Faecalibacterium prausnitzii</name>
    <dbReference type="NCBI Taxonomy" id="853"/>
    <lineage>
        <taxon>Bacteria</taxon>
        <taxon>Bacillati</taxon>
        <taxon>Bacillota</taxon>
        <taxon>Clostridia</taxon>
        <taxon>Eubacteriales</taxon>
        <taxon>Oscillospiraceae</taxon>
        <taxon>Faecalibacterium</taxon>
    </lineage>
</organism>
<comment type="caution">
    <text evidence="10">The sequence shown here is derived from an EMBL/GenBank/DDBJ whole genome shotgun (WGS) entry which is preliminary data.</text>
</comment>
<feature type="binding site" evidence="8">
    <location>
        <position position="260"/>
    </location>
    <ligand>
        <name>Zn(2+)</name>
        <dbReference type="ChEBI" id="CHEBI:29105"/>
    </ligand>
</feature>
<dbReference type="AlphaFoldDB" id="A0A3E2U7D8"/>
<keyword evidence="6" id="KW-0274">FAD</keyword>
<dbReference type="RefSeq" id="WP_158402731.1">
    <property type="nucleotide sequence ID" value="NZ_QVER01000005.1"/>
</dbReference>
<dbReference type="Pfam" id="PF02219">
    <property type="entry name" value="MTHFR"/>
    <property type="match status" value="1"/>
</dbReference>
<evidence type="ECO:0000313" key="11">
    <source>
        <dbReference type="Proteomes" id="UP000260991"/>
    </source>
</evidence>
<dbReference type="GO" id="GO:0046872">
    <property type="term" value="F:metal ion binding"/>
    <property type="evidence" value="ECO:0007669"/>
    <property type="project" value="UniProtKB-KW"/>
</dbReference>
<evidence type="ECO:0000256" key="3">
    <source>
        <dbReference type="ARBA" id="ARBA00022603"/>
    </source>
</evidence>
<evidence type="ECO:0000256" key="4">
    <source>
        <dbReference type="ARBA" id="ARBA00022630"/>
    </source>
</evidence>
<evidence type="ECO:0000313" key="10">
    <source>
        <dbReference type="EMBL" id="RGB92040.1"/>
    </source>
</evidence>
<dbReference type="SUPFAM" id="SSF51730">
    <property type="entry name" value="FAD-linked oxidoreductase"/>
    <property type="match status" value="1"/>
</dbReference>
<keyword evidence="8" id="KW-0862">Zinc</keyword>
<dbReference type="EC" id="1.5.1.20" evidence="10"/>
<evidence type="ECO:0000256" key="7">
    <source>
        <dbReference type="ARBA" id="ARBA00023002"/>
    </source>
</evidence>
<dbReference type="Pfam" id="PF02574">
    <property type="entry name" value="S-methyl_trans"/>
    <property type="match status" value="1"/>
</dbReference>
<dbReference type="NCBIfam" id="NF006396">
    <property type="entry name" value="PRK08645.1"/>
    <property type="match status" value="1"/>
</dbReference>
<gene>
    <name evidence="10" type="ORF">DWZ46_05350</name>
</gene>
<accession>A0A3E2U7D8</accession>
<comment type="pathway">
    <text evidence="2">One-carbon metabolism; tetrahydrofolate interconversion.</text>
</comment>
<dbReference type="EMBL" id="QVER01000005">
    <property type="protein sequence ID" value="RGB92040.1"/>
    <property type="molecule type" value="Genomic_DNA"/>
</dbReference>
<dbReference type="GO" id="GO:0004489">
    <property type="term" value="F:methylenetetrahydrofolate reductase [NAD(P)H] activity"/>
    <property type="evidence" value="ECO:0007669"/>
    <property type="project" value="UniProtKB-EC"/>
</dbReference>
<keyword evidence="5 8" id="KW-0808">Transferase</keyword>
<dbReference type="SUPFAM" id="SSF82282">
    <property type="entry name" value="Homocysteine S-methyltransferase"/>
    <property type="match status" value="1"/>
</dbReference>
<feature type="binding site" evidence="8">
    <location>
        <position position="196"/>
    </location>
    <ligand>
        <name>Zn(2+)</name>
        <dbReference type="ChEBI" id="CHEBI:29105"/>
    </ligand>
</feature>
<feature type="binding site" evidence="8">
    <location>
        <position position="261"/>
    </location>
    <ligand>
        <name>Zn(2+)</name>
        <dbReference type="ChEBI" id="CHEBI:29105"/>
    </ligand>
</feature>
<feature type="domain" description="Hcy-binding" evidence="9">
    <location>
        <begin position="1"/>
        <end position="275"/>
    </location>
</feature>
<evidence type="ECO:0000259" key="9">
    <source>
        <dbReference type="PROSITE" id="PS50970"/>
    </source>
</evidence>
<dbReference type="EC" id="2.1.1.10" evidence="10"/>
<keyword evidence="4" id="KW-0285">Flavoprotein</keyword>
<dbReference type="GO" id="GO:0035999">
    <property type="term" value="P:tetrahydrofolate interconversion"/>
    <property type="evidence" value="ECO:0007669"/>
    <property type="project" value="UniProtKB-UniPathway"/>
</dbReference>
<protein>
    <submittedName>
        <fullName evidence="10">Bifunctional homocysteine S-methyltransferase/methylenetetrahydrofolate reductase</fullName>
        <ecNumber evidence="10">1.5.1.20</ecNumber>
        <ecNumber evidence="10">2.1.1.10</ecNumber>
    </submittedName>
</protein>
<dbReference type="PANTHER" id="PTHR11103:SF18">
    <property type="entry name" value="SLR1189 PROTEIN"/>
    <property type="match status" value="1"/>
</dbReference>
<evidence type="ECO:0000256" key="5">
    <source>
        <dbReference type="ARBA" id="ARBA00022679"/>
    </source>
</evidence>
<dbReference type="GO" id="GO:0032259">
    <property type="term" value="P:methylation"/>
    <property type="evidence" value="ECO:0007669"/>
    <property type="project" value="UniProtKB-KW"/>
</dbReference>
<name>A0A3E2U7D8_9FIRM</name>
<comment type="cofactor">
    <cofactor evidence="1">
        <name>FAD</name>
        <dbReference type="ChEBI" id="CHEBI:57692"/>
    </cofactor>
</comment>
<dbReference type="Proteomes" id="UP000260991">
    <property type="component" value="Unassembled WGS sequence"/>
</dbReference>
<evidence type="ECO:0000256" key="6">
    <source>
        <dbReference type="ARBA" id="ARBA00022827"/>
    </source>
</evidence>
<keyword evidence="8" id="KW-0479">Metal-binding</keyword>
<evidence type="ECO:0000256" key="2">
    <source>
        <dbReference type="ARBA" id="ARBA00004777"/>
    </source>
</evidence>
<dbReference type="Gene3D" id="3.20.20.330">
    <property type="entry name" value="Homocysteine-binding-like domain"/>
    <property type="match status" value="1"/>
</dbReference>
<evidence type="ECO:0000256" key="8">
    <source>
        <dbReference type="PROSITE-ProRule" id="PRU00333"/>
    </source>
</evidence>
<dbReference type="InterPro" id="IPR029041">
    <property type="entry name" value="FAD-linked_oxidoreductase-like"/>
</dbReference>
<dbReference type="UniPathway" id="UPA00193"/>
<evidence type="ECO:0000256" key="1">
    <source>
        <dbReference type="ARBA" id="ARBA00001974"/>
    </source>
</evidence>
<dbReference type="GO" id="GO:0006555">
    <property type="term" value="P:methionine metabolic process"/>
    <property type="evidence" value="ECO:0007669"/>
    <property type="project" value="InterPro"/>
</dbReference>
<dbReference type="GO" id="GO:0008168">
    <property type="term" value="F:methyltransferase activity"/>
    <property type="evidence" value="ECO:0007669"/>
    <property type="project" value="UniProtKB-UniRule"/>
</dbReference>
<proteinExistence type="predicted"/>
<dbReference type="InterPro" id="IPR003171">
    <property type="entry name" value="Mehydrof_redctse-like"/>
</dbReference>
<dbReference type="PANTHER" id="PTHR11103">
    <property type="entry name" value="SLR1189 PROTEIN"/>
    <property type="match status" value="1"/>
</dbReference>
<reference evidence="10 11" key="1">
    <citation type="submission" date="2018-08" db="EMBL/GenBank/DDBJ databases">
        <title>A genome reference for cultivated species of the human gut microbiota.</title>
        <authorList>
            <person name="Zou Y."/>
            <person name="Xue W."/>
            <person name="Luo G."/>
        </authorList>
    </citation>
    <scope>NUCLEOTIDE SEQUENCE [LARGE SCALE GENOMIC DNA]</scope>
    <source>
        <strain evidence="10 11">AF32-8AC</strain>
    </source>
</reference>
<dbReference type="InterPro" id="IPR036589">
    <property type="entry name" value="HCY_dom_sf"/>
</dbReference>
<comment type="cofactor">
    <cofactor evidence="8">
        <name>Zn(2+)</name>
        <dbReference type="ChEBI" id="CHEBI:29105"/>
    </cofactor>
</comment>
<dbReference type="Gene3D" id="3.20.20.220">
    <property type="match status" value="1"/>
</dbReference>
<dbReference type="CDD" id="cd00537">
    <property type="entry name" value="MTHFR"/>
    <property type="match status" value="1"/>
</dbReference>
<keyword evidence="3 8" id="KW-0489">Methyltransferase</keyword>
<dbReference type="InterPro" id="IPR003726">
    <property type="entry name" value="HCY_dom"/>
</dbReference>
<keyword evidence="7 10" id="KW-0560">Oxidoreductase</keyword>
<dbReference type="PROSITE" id="PS50970">
    <property type="entry name" value="HCY"/>
    <property type="match status" value="1"/>
</dbReference>